<evidence type="ECO:0000313" key="2">
    <source>
        <dbReference type="Proteomes" id="UP000789375"/>
    </source>
</evidence>
<comment type="caution">
    <text evidence="1">The sequence shown here is derived from an EMBL/GenBank/DDBJ whole genome shotgun (WGS) entry which is preliminary data.</text>
</comment>
<dbReference type="EMBL" id="CAJVPP010003658">
    <property type="protein sequence ID" value="CAG8634376.1"/>
    <property type="molecule type" value="Genomic_DNA"/>
</dbReference>
<accession>A0A9N9DDK3</accession>
<gene>
    <name evidence="1" type="ORF">FMOSSE_LOCUS10654</name>
</gene>
<dbReference type="Proteomes" id="UP000789375">
    <property type="component" value="Unassembled WGS sequence"/>
</dbReference>
<evidence type="ECO:0000313" key="1">
    <source>
        <dbReference type="EMBL" id="CAG8634376.1"/>
    </source>
</evidence>
<sequence length="278" mass="32437">KTQSLGIQNMHFCNQNANRISKIQSLVYHTNTTFQKQLKSIFQINKREYTTNAVWLATSILQVGQVSLRSIHQDISKLHIDTQIHQAINTPSFGILVDESTRDEAKNFFLCYQFWNQKDQIPVVTVAHLEDIPNCNANILHNGYNSSDKGKPLNINAHIIQELYDGLLGFHYNQYRLPLQSHWGYELRIAKQYLDSHSAHIEFTDWFINELENYKKTPKSYLSDWHIFKSWPADPKLNIQVKCLVNFAEHFYEPLMQFIVGQDNIPRLYEDGQLMPPG</sequence>
<reference evidence="1" key="1">
    <citation type="submission" date="2021-06" db="EMBL/GenBank/DDBJ databases">
        <authorList>
            <person name="Kallberg Y."/>
            <person name="Tangrot J."/>
            <person name="Rosling A."/>
        </authorList>
    </citation>
    <scope>NUCLEOTIDE SEQUENCE</scope>
    <source>
        <strain evidence="1">87-6 pot B 2015</strain>
    </source>
</reference>
<keyword evidence="2" id="KW-1185">Reference proteome</keyword>
<dbReference type="AlphaFoldDB" id="A0A9N9DDK3"/>
<organism evidence="1 2">
    <name type="scientific">Funneliformis mosseae</name>
    <name type="common">Endomycorrhizal fungus</name>
    <name type="synonym">Glomus mosseae</name>
    <dbReference type="NCBI Taxonomy" id="27381"/>
    <lineage>
        <taxon>Eukaryota</taxon>
        <taxon>Fungi</taxon>
        <taxon>Fungi incertae sedis</taxon>
        <taxon>Mucoromycota</taxon>
        <taxon>Glomeromycotina</taxon>
        <taxon>Glomeromycetes</taxon>
        <taxon>Glomerales</taxon>
        <taxon>Glomeraceae</taxon>
        <taxon>Funneliformis</taxon>
    </lineage>
</organism>
<feature type="non-terminal residue" evidence="1">
    <location>
        <position position="1"/>
    </location>
</feature>
<name>A0A9N9DDK3_FUNMO</name>
<proteinExistence type="predicted"/>
<protein>
    <submittedName>
        <fullName evidence="1">11837_t:CDS:1</fullName>
    </submittedName>
</protein>